<dbReference type="Proteomes" id="UP001610444">
    <property type="component" value="Unassembled WGS sequence"/>
</dbReference>
<keyword evidence="6" id="KW-1185">Reference proteome</keyword>
<dbReference type="InterPro" id="IPR050654">
    <property type="entry name" value="AChE-related_enzymes"/>
</dbReference>
<keyword evidence="3" id="KW-0732">Signal</keyword>
<dbReference type="GO" id="GO:0016787">
    <property type="term" value="F:hydrolase activity"/>
    <property type="evidence" value="ECO:0007669"/>
    <property type="project" value="UniProtKB-KW"/>
</dbReference>
<evidence type="ECO:0000259" key="4">
    <source>
        <dbReference type="Pfam" id="PF00135"/>
    </source>
</evidence>
<name>A0ABR4KIY3_9EURO</name>
<accession>A0ABR4KIY3</accession>
<comment type="similarity">
    <text evidence="1 3">Belongs to the type-B carboxylesterase/lipase family.</text>
</comment>
<dbReference type="EC" id="3.1.1.-" evidence="3"/>
<proteinExistence type="inferred from homology"/>
<dbReference type="InterPro" id="IPR002018">
    <property type="entry name" value="CarbesteraseB"/>
</dbReference>
<evidence type="ECO:0000256" key="1">
    <source>
        <dbReference type="ARBA" id="ARBA00005964"/>
    </source>
</evidence>
<evidence type="ECO:0000313" key="5">
    <source>
        <dbReference type="EMBL" id="KAL2852234.1"/>
    </source>
</evidence>
<dbReference type="GeneID" id="98160480"/>
<evidence type="ECO:0000256" key="2">
    <source>
        <dbReference type="ARBA" id="ARBA00022801"/>
    </source>
</evidence>
<organism evidence="5 6">
    <name type="scientific">Aspergillus pseudodeflectus</name>
    <dbReference type="NCBI Taxonomy" id="176178"/>
    <lineage>
        <taxon>Eukaryota</taxon>
        <taxon>Fungi</taxon>
        <taxon>Dikarya</taxon>
        <taxon>Ascomycota</taxon>
        <taxon>Pezizomycotina</taxon>
        <taxon>Eurotiomycetes</taxon>
        <taxon>Eurotiomycetidae</taxon>
        <taxon>Eurotiales</taxon>
        <taxon>Aspergillaceae</taxon>
        <taxon>Aspergillus</taxon>
        <taxon>Aspergillus subgen. Nidulantes</taxon>
    </lineage>
</organism>
<dbReference type="SUPFAM" id="SSF53474">
    <property type="entry name" value="alpha/beta-Hydrolases"/>
    <property type="match status" value="1"/>
</dbReference>
<dbReference type="PANTHER" id="PTHR43918">
    <property type="entry name" value="ACETYLCHOLINESTERASE"/>
    <property type="match status" value="1"/>
</dbReference>
<feature type="domain" description="Carboxylesterase type B" evidence="4">
    <location>
        <begin position="330"/>
        <end position="423"/>
    </location>
</feature>
<evidence type="ECO:0000313" key="6">
    <source>
        <dbReference type="Proteomes" id="UP001610444"/>
    </source>
</evidence>
<dbReference type="EMBL" id="JBFXLR010000016">
    <property type="protein sequence ID" value="KAL2852234.1"/>
    <property type="molecule type" value="Genomic_DNA"/>
</dbReference>
<feature type="chain" id="PRO_5045009463" description="Carboxylic ester hydrolase" evidence="3">
    <location>
        <begin position="22"/>
        <end position="457"/>
    </location>
</feature>
<feature type="domain" description="Carboxylesterase type B" evidence="4">
    <location>
        <begin position="27"/>
        <end position="324"/>
    </location>
</feature>
<evidence type="ECO:0000256" key="3">
    <source>
        <dbReference type="RuleBase" id="RU361235"/>
    </source>
</evidence>
<dbReference type="Gene3D" id="3.40.50.1820">
    <property type="entry name" value="alpha/beta hydrolase"/>
    <property type="match status" value="2"/>
</dbReference>
<keyword evidence="2 3" id="KW-0378">Hydrolase</keyword>
<dbReference type="PROSITE" id="PS00122">
    <property type="entry name" value="CARBOXYLESTERASE_B_1"/>
    <property type="match status" value="1"/>
</dbReference>
<dbReference type="Pfam" id="PF00135">
    <property type="entry name" value="COesterase"/>
    <property type="match status" value="2"/>
</dbReference>
<dbReference type="RefSeq" id="XP_070900237.1">
    <property type="nucleotide sequence ID" value="XM_071045316.1"/>
</dbReference>
<feature type="signal peptide" evidence="3">
    <location>
        <begin position="1"/>
        <end position="21"/>
    </location>
</feature>
<dbReference type="InterPro" id="IPR029058">
    <property type="entry name" value="AB_hydrolase_fold"/>
</dbReference>
<sequence>MGWISTLSTLALMSTLPLTTAWEAGLSVNTTSGAVRGIYLENTQQVRAFLGIPYAEAPAGDLRWAPPERKRHAKSVLDATAFGSRCPQTEILINTTSEDCLSINIWTPSPRRLTKPAAVMLYIHGGGYIVGSGREELYHGLNIVRDHEDVIVVTFNYRLGIFGFPNAPSLKADGQNLGLLDQRLAVEWVADNIANFGGDPDRITLFGESAGASSTDLYSFAYYRDPIVRAAILQSGTNRLLVNNETDHHSWRQLAQKVGCAAQDMQCMRKVPRSHLIDAFDVIESRFLPVEDNVLVFENYTERAKQGQLAKIPTLIGSNSDEMAENPRLTSLVFTCPAQQGAEYRVQNNIPAWLYLYHGNFDGNGATHGSEIPLVFGTYTSPTLEETLASKYIQSAWVSFARNPSSLSTDYKWPLYRDGKMTELAPDNRALPDFTLNNGTKLVCQLLGMPITSMALP</sequence>
<reference evidence="5 6" key="1">
    <citation type="submission" date="2024-07" db="EMBL/GenBank/DDBJ databases">
        <title>Section-level genome sequencing and comparative genomics of Aspergillus sections Usti and Cavernicolus.</title>
        <authorList>
            <consortium name="Lawrence Berkeley National Laboratory"/>
            <person name="Nybo J.L."/>
            <person name="Vesth T.C."/>
            <person name="Theobald S."/>
            <person name="Frisvad J.C."/>
            <person name="Larsen T.O."/>
            <person name="Kjaerboelling I."/>
            <person name="Rothschild-Mancinelli K."/>
            <person name="Lyhne E.K."/>
            <person name="Kogle M.E."/>
            <person name="Barry K."/>
            <person name="Clum A."/>
            <person name="Na H."/>
            <person name="Ledsgaard L."/>
            <person name="Lin J."/>
            <person name="Lipzen A."/>
            <person name="Kuo A."/>
            <person name="Riley R."/>
            <person name="Mondo S."/>
            <person name="LaButti K."/>
            <person name="Haridas S."/>
            <person name="Pangalinan J."/>
            <person name="Salamov A.A."/>
            <person name="Simmons B.A."/>
            <person name="Magnuson J.K."/>
            <person name="Chen J."/>
            <person name="Drula E."/>
            <person name="Henrissat B."/>
            <person name="Wiebenga A."/>
            <person name="Lubbers R.J."/>
            <person name="Gomes A.C."/>
            <person name="Macurrencykelacurrency M.R."/>
            <person name="Stajich J."/>
            <person name="Grigoriev I.V."/>
            <person name="Mortensen U.H."/>
            <person name="De vries R.P."/>
            <person name="Baker S.E."/>
            <person name="Andersen M.R."/>
        </authorList>
    </citation>
    <scope>NUCLEOTIDE SEQUENCE [LARGE SCALE GENOMIC DNA]</scope>
    <source>
        <strain evidence="5 6">CBS 756.74</strain>
    </source>
</reference>
<gene>
    <name evidence="5" type="ORF">BJX68DRAFT_265753</name>
</gene>
<dbReference type="InterPro" id="IPR019826">
    <property type="entry name" value="Carboxylesterase_B_AS"/>
</dbReference>
<protein>
    <recommendedName>
        <fullName evidence="3">Carboxylic ester hydrolase</fullName>
        <ecNumber evidence="3">3.1.1.-</ecNumber>
    </recommendedName>
</protein>
<dbReference type="PANTHER" id="PTHR43918:SF4">
    <property type="entry name" value="CARBOXYLIC ESTER HYDROLASE"/>
    <property type="match status" value="1"/>
</dbReference>
<comment type="caution">
    <text evidence="5">The sequence shown here is derived from an EMBL/GenBank/DDBJ whole genome shotgun (WGS) entry which is preliminary data.</text>
</comment>